<accession>A0A381YUT4</accession>
<evidence type="ECO:0000256" key="1">
    <source>
        <dbReference type="SAM" id="MobiDB-lite"/>
    </source>
</evidence>
<dbReference type="AlphaFoldDB" id="A0A381YUT4"/>
<dbReference type="EMBL" id="UINC01019101">
    <property type="protein sequence ID" value="SVA80724.1"/>
    <property type="molecule type" value="Genomic_DNA"/>
</dbReference>
<proteinExistence type="predicted"/>
<feature type="non-terminal residue" evidence="2">
    <location>
        <position position="34"/>
    </location>
</feature>
<organism evidence="2">
    <name type="scientific">marine metagenome</name>
    <dbReference type="NCBI Taxonomy" id="408172"/>
    <lineage>
        <taxon>unclassified sequences</taxon>
        <taxon>metagenomes</taxon>
        <taxon>ecological metagenomes</taxon>
    </lineage>
</organism>
<evidence type="ECO:0000313" key="2">
    <source>
        <dbReference type="EMBL" id="SVA80724.1"/>
    </source>
</evidence>
<feature type="region of interest" description="Disordered" evidence="1">
    <location>
        <begin position="1"/>
        <end position="34"/>
    </location>
</feature>
<feature type="non-terminal residue" evidence="2">
    <location>
        <position position="1"/>
    </location>
</feature>
<name>A0A381YUT4_9ZZZZ</name>
<feature type="compositionally biased region" description="Polar residues" evidence="1">
    <location>
        <begin position="1"/>
        <end position="15"/>
    </location>
</feature>
<gene>
    <name evidence="2" type="ORF">METZ01_LOCUS133578</name>
</gene>
<reference evidence="2" key="1">
    <citation type="submission" date="2018-05" db="EMBL/GenBank/DDBJ databases">
        <authorList>
            <person name="Lanie J.A."/>
            <person name="Ng W.-L."/>
            <person name="Kazmierczak K.M."/>
            <person name="Andrzejewski T.M."/>
            <person name="Davidsen T.M."/>
            <person name="Wayne K.J."/>
            <person name="Tettelin H."/>
            <person name="Glass J.I."/>
            <person name="Rusch D."/>
            <person name="Podicherti R."/>
            <person name="Tsui H.-C.T."/>
            <person name="Winkler M.E."/>
        </authorList>
    </citation>
    <scope>NUCLEOTIDE SEQUENCE</scope>
</reference>
<sequence>QPSRCIGAQQKSLSSMAVREQVVGSSSFGRRPAP</sequence>
<protein>
    <submittedName>
        <fullName evidence="2">Uncharacterized protein</fullName>
    </submittedName>
</protein>